<name>A0A9E6Y0F7_9ACTN</name>
<evidence type="ECO:0008006" key="4">
    <source>
        <dbReference type="Google" id="ProtNLM"/>
    </source>
</evidence>
<dbReference type="EMBL" id="CP087164">
    <property type="protein sequence ID" value="UGS37388.1"/>
    <property type="molecule type" value="Genomic_DNA"/>
</dbReference>
<proteinExistence type="predicted"/>
<dbReference type="Pfam" id="PF14247">
    <property type="entry name" value="DUF4344"/>
    <property type="match status" value="1"/>
</dbReference>
<reference evidence="2" key="1">
    <citation type="journal article" date="2022" name="Int. J. Syst. Evol. Microbiol.">
        <title>Pseudomonas aegrilactucae sp. nov. and Pseudomonas morbosilactucae sp. nov., pathogens causing bacterial rot of lettuce in Japan.</title>
        <authorList>
            <person name="Sawada H."/>
            <person name="Fujikawa T."/>
            <person name="Satou M."/>
        </authorList>
    </citation>
    <scope>NUCLEOTIDE SEQUENCE</scope>
    <source>
        <strain evidence="2">0166_1</strain>
    </source>
</reference>
<feature type="chain" id="PRO_5039044130" description="Metallopeptidase" evidence="1">
    <location>
        <begin position="28"/>
        <end position="290"/>
    </location>
</feature>
<keyword evidence="3" id="KW-1185">Reference proteome</keyword>
<dbReference type="InterPro" id="IPR025644">
    <property type="entry name" value="DUF4344"/>
</dbReference>
<protein>
    <recommendedName>
        <fullName evidence="4">Metallopeptidase</fullName>
    </recommendedName>
</protein>
<dbReference type="KEGG" id="sbae:DSM104329_03803"/>
<feature type="signal peptide" evidence="1">
    <location>
        <begin position="1"/>
        <end position="27"/>
    </location>
</feature>
<evidence type="ECO:0000256" key="1">
    <source>
        <dbReference type="SAM" id="SignalP"/>
    </source>
</evidence>
<organism evidence="2 3">
    <name type="scientific">Capillimicrobium parvum</name>
    <dbReference type="NCBI Taxonomy" id="2884022"/>
    <lineage>
        <taxon>Bacteria</taxon>
        <taxon>Bacillati</taxon>
        <taxon>Actinomycetota</taxon>
        <taxon>Thermoleophilia</taxon>
        <taxon>Solirubrobacterales</taxon>
        <taxon>Capillimicrobiaceae</taxon>
        <taxon>Capillimicrobium</taxon>
    </lineage>
</organism>
<gene>
    <name evidence="2" type="ORF">DSM104329_03803</name>
</gene>
<sequence>MPARLTAALCALTAAVALAIAAAPASADTDGGDFVIEYGHFNKANRKAASILRRSGAMEAVAAEINARWALPADVPIYISDEIPVGPAFIPDLTLDDGTVVPDFIAVPGKFLTLELKEMRRQLKGVRGITPAEAMIAANEFVVAHEMGHALVHSLTLPVTGKEEDAVDGFAAYLLADNPKFGPFTAFSAAMFFDAIARLRGRLTAADFADEHSILEQRVYQFLCWIYGSDQRRFKSLVTTKLLPRARAVRCGDEWKQVTTSWGTLLAPHALAPAPPAAPPAPAPAPAPTR</sequence>
<dbReference type="Proteomes" id="UP001162834">
    <property type="component" value="Chromosome"/>
</dbReference>
<accession>A0A9E6Y0F7</accession>
<keyword evidence="1" id="KW-0732">Signal</keyword>
<evidence type="ECO:0000313" key="3">
    <source>
        <dbReference type="Proteomes" id="UP001162834"/>
    </source>
</evidence>
<dbReference type="RefSeq" id="WP_259311444.1">
    <property type="nucleotide sequence ID" value="NZ_CP087164.1"/>
</dbReference>
<evidence type="ECO:0000313" key="2">
    <source>
        <dbReference type="EMBL" id="UGS37388.1"/>
    </source>
</evidence>
<dbReference type="AlphaFoldDB" id="A0A9E6Y0F7"/>